<evidence type="ECO:0000313" key="1">
    <source>
        <dbReference type="Ensembl" id="ENSCWAP00000019350.1"/>
    </source>
</evidence>
<evidence type="ECO:0000313" key="2">
    <source>
        <dbReference type="Proteomes" id="UP000694540"/>
    </source>
</evidence>
<dbReference type="Ensembl" id="ENSCWAT00000021000.1">
    <property type="protein sequence ID" value="ENSCWAP00000019350.1"/>
    <property type="gene ID" value="ENSCWAG00000014850.1"/>
</dbReference>
<dbReference type="AlphaFoldDB" id="A0A8C3WPF5"/>
<dbReference type="Gene3D" id="3.40.50.300">
    <property type="entry name" value="P-loop containing nucleotide triphosphate hydrolases"/>
    <property type="match status" value="1"/>
</dbReference>
<dbReference type="InterPro" id="IPR027417">
    <property type="entry name" value="P-loop_NTPase"/>
</dbReference>
<evidence type="ECO:0008006" key="3">
    <source>
        <dbReference type="Google" id="ProtNLM"/>
    </source>
</evidence>
<accession>A0A8C3WPF5</accession>
<name>A0A8C3WPF5_9CETA</name>
<dbReference type="GeneTree" id="ENSGT01140000285631"/>
<proteinExistence type="predicted"/>
<protein>
    <recommendedName>
        <fullName evidence="3">Tr-type G domain-containing protein</fullName>
    </recommendedName>
</protein>
<dbReference type="Proteomes" id="UP000694540">
    <property type="component" value="Unplaced"/>
</dbReference>
<keyword evidence="2" id="KW-1185">Reference proteome</keyword>
<organism evidence="1 2">
    <name type="scientific">Catagonus wagneri</name>
    <name type="common">Chacoan peccary</name>
    <dbReference type="NCBI Taxonomy" id="51154"/>
    <lineage>
        <taxon>Eukaryota</taxon>
        <taxon>Metazoa</taxon>
        <taxon>Chordata</taxon>
        <taxon>Craniata</taxon>
        <taxon>Vertebrata</taxon>
        <taxon>Euteleostomi</taxon>
        <taxon>Mammalia</taxon>
        <taxon>Eutheria</taxon>
        <taxon>Laurasiatheria</taxon>
        <taxon>Artiodactyla</taxon>
        <taxon>Suina</taxon>
        <taxon>Tayassuidae</taxon>
        <taxon>Catagonus</taxon>
    </lineage>
</organism>
<reference evidence="1" key="1">
    <citation type="submission" date="2025-08" db="UniProtKB">
        <authorList>
            <consortium name="Ensembl"/>
        </authorList>
    </citation>
    <scope>IDENTIFICATION</scope>
</reference>
<dbReference type="SUPFAM" id="SSF52540">
    <property type="entry name" value="P-loop containing nucleoside triphosphate hydrolases"/>
    <property type="match status" value="1"/>
</dbReference>
<sequence>MGKKKNSYQDIFTGYIDLGKSTTTGRLIYKCDGIYNRTTENFENEALELARSPRLPRTLRRLNEYYP</sequence>
<reference evidence="1" key="2">
    <citation type="submission" date="2025-09" db="UniProtKB">
        <authorList>
            <consortium name="Ensembl"/>
        </authorList>
    </citation>
    <scope>IDENTIFICATION</scope>
</reference>